<dbReference type="CDD" id="cd00077">
    <property type="entry name" value="HDc"/>
    <property type="match status" value="1"/>
</dbReference>
<organism evidence="2 3">
    <name type="scientific">Stomatobaculum longum</name>
    <dbReference type="NCBI Taxonomy" id="796942"/>
    <lineage>
        <taxon>Bacteria</taxon>
        <taxon>Bacillati</taxon>
        <taxon>Bacillota</taxon>
        <taxon>Clostridia</taxon>
        <taxon>Lachnospirales</taxon>
        <taxon>Lachnospiraceae</taxon>
        <taxon>Stomatobaculum</taxon>
    </lineage>
</organism>
<feature type="domain" description="HD/PDEase" evidence="1">
    <location>
        <begin position="25"/>
        <end position="157"/>
    </location>
</feature>
<dbReference type="AlphaFoldDB" id="A0AA37DFL4"/>
<accession>A0AA37DFL4</accession>
<dbReference type="InterPro" id="IPR003607">
    <property type="entry name" value="HD/PDEase_dom"/>
</dbReference>
<evidence type="ECO:0000259" key="1">
    <source>
        <dbReference type="SMART" id="SM00471"/>
    </source>
</evidence>
<dbReference type="Pfam" id="PF12917">
    <property type="entry name" value="YfbR-like"/>
    <property type="match status" value="1"/>
</dbReference>
<dbReference type="SUPFAM" id="SSF109604">
    <property type="entry name" value="HD-domain/PDEase-like"/>
    <property type="match status" value="1"/>
</dbReference>
<sequence length="221" mass="24385">MAVTFFAALARMKYIDRWALMRASRRENLSEHAAEVAILAHALCEIGNLRHGRQLNAERAAVIGLFHDASEIITGDMPTPVKYGSAALREAYHAAEERATESLLARLPKDLAAVYAPLLGIVTAAEEGGAEELYLWRLVKAADKLSAYIKCLEEESAGNTEFRTAKKTIEAELEKLAGELPELRDFMENCLPPYGNTLDELSVQGDWDEKKHTETAPDAEA</sequence>
<dbReference type="SMART" id="SM00471">
    <property type="entry name" value="HDc"/>
    <property type="match status" value="1"/>
</dbReference>
<dbReference type="EMBL" id="AGEL01000015">
    <property type="protein sequence ID" value="EHO15688.1"/>
    <property type="molecule type" value="Genomic_DNA"/>
</dbReference>
<dbReference type="RefSeq" id="WP_009533815.1">
    <property type="nucleotide sequence ID" value="NZ_CAJPPX010000031.1"/>
</dbReference>
<protein>
    <recommendedName>
        <fullName evidence="1">HD/PDEase domain-containing protein</fullName>
    </recommendedName>
</protein>
<dbReference type="Proteomes" id="UP000018466">
    <property type="component" value="Unassembled WGS sequence"/>
</dbReference>
<keyword evidence="3" id="KW-1185">Reference proteome</keyword>
<proteinExistence type="predicted"/>
<reference evidence="2 3" key="1">
    <citation type="submission" date="2011-10" db="EMBL/GenBank/DDBJ databases">
        <title>The Genome Sequence of Lachnospiraceae bacterium ACC2.</title>
        <authorList>
            <consortium name="The Broad Institute Genome Sequencing Platform"/>
            <person name="Earl A."/>
            <person name="Ward D."/>
            <person name="Feldgarden M."/>
            <person name="Gevers D."/>
            <person name="Sizova M."/>
            <person name="Hazen A."/>
            <person name="Epstein S."/>
            <person name="Young S.K."/>
            <person name="Zeng Q."/>
            <person name="Gargeya S."/>
            <person name="Fitzgerald M."/>
            <person name="Haas B."/>
            <person name="Abouelleil A."/>
            <person name="Alvarado L."/>
            <person name="Arachchi H.M."/>
            <person name="Berlin A."/>
            <person name="Brown A."/>
            <person name="Chapman S.B."/>
            <person name="Chen Z."/>
            <person name="Dunbar C."/>
            <person name="Freedman E."/>
            <person name="Gearin G."/>
            <person name="Goldberg J."/>
            <person name="Griggs A."/>
            <person name="Gujja S."/>
            <person name="Heiman D."/>
            <person name="Howarth C."/>
            <person name="Larson L."/>
            <person name="Lui A."/>
            <person name="MacDonald P.J.P."/>
            <person name="Montmayeur A."/>
            <person name="Murphy C."/>
            <person name="Neiman D."/>
            <person name="Pearson M."/>
            <person name="Priest M."/>
            <person name="Roberts A."/>
            <person name="Saif S."/>
            <person name="Shea T."/>
            <person name="Shenoy N."/>
            <person name="Sisk P."/>
            <person name="Stolte C."/>
            <person name="Sykes S."/>
            <person name="Wortman J."/>
            <person name="Nusbaum C."/>
            <person name="Birren B."/>
        </authorList>
    </citation>
    <scope>NUCLEOTIDE SEQUENCE [LARGE SCALE GENOMIC DNA]</scope>
    <source>
        <strain evidence="2 3">ACC2</strain>
    </source>
</reference>
<dbReference type="GeneID" id="86941726"/>
<name>A0AA37DFL4_9FIRM</name>
<comment type="caution">
    <text evidence="2">The sequence shown here is derived from an EMBL/GenBank/DDBJ whole genome shotgun (WGS) entry which is preliminary data.</text>
</comment>
<dbReference type="NCBIfam" id="NF003009">
    <property type="entry name" value="PRK03826.1"/>
    <property type="match status" value="1"/>
</dbReference>
<evidence type="ECO:0000313" key="3">
    <source>
        <dbReference type="Proteomes" id="UP000018466"/>
    </source>
</evidence>
<gene>
    <name evidence="2" type="ORF">HMPREF9623_02009</name>
</gene>
<dbReference type="Gene3D" id="1.10.3210.10">
    <property type="entry name" value="Hypothetical protein af1432"/>
    <property type="match status" value="1"/>
</dbReference>
<evidence type="ECO:0000313" key="2">
    <source>
        <dbReference type="EMBL" id="EHO15688.1"/>
    </source>
</evidence>